<keyword evidence="5" id="KW-1185">Reference proteome</keyword>
<dbReference type="CDD" id="cd07302">
    <property type="entry name" value="CHD"/>
    <property type="match status" value="1"/>
</dbReference>
<dbReference type="PANTHER" id="PTHR16305:SF28">
    <property type="entry name" value="GUANYLATE CYCLASE DOMAIN-CONTAINING PROTEIN"/>
    <property type="match status" value="1"/>
</dbReference>
<dbReference type="GO" id="GO:0035556">
    <property type="term" value="P:intracellular signal transduction"/>
    <property type="evidence" value="ECO:0007669"/>
    <property type="project" value="InterPro"/>
</dbReference>
<dbReference type="SUPFAM" id="SSF55073">
    <property type="entry name" value="Nucleotide cyclase"/>
    <property type="match status" value="1"/>
</dbReference>
<dbReference type="Proteomes" id="UP000325690">
    <property type="component" value="Unassembled WGS sequence"/>
</dbReference>
<proteinExistence type="predicted"/>
<evidence type="ECO:0000256" key="2">
    <source>
        <dbReference type="ARBA" id="ARBA00022840"/>
    </source>
</evidence>
<dbReference type="PANTHER" id="PTHR16305">
    <property type="entry name" value="TESTICULAR SOLUBLE ADENYLYL CYCLASE"/>
    <property type="match status" value="1"/>
</dbReference>
<dbReference type="Gene3D" id="3.30.70.1230">
    <property type="entry name" value="Nucleotide cyclase"/>
    <property type="match status" value="1"/>
</dbReference>
<dbReference type="InterPro" id="IPR011990">
    <property type="entry name" value="TPR-like_helical_dom_sf"/>
</dbReference>
<keyword evidence="1" id="KW-0547">Nucleotide-binding</keyword>
<organism evidence="4 5">
    <name type="scientific">Mycolicibacterium phlei DSM 43239 = CCUG 21000</name>
    <dbReference type="NCBI Taxonomy" id="1226750"/>
    <lineage>
        <taxon>Bacteria</taxon>
        <taxon>Bacillati</taxon>
        <taxon>Actinomycetota</taxon>
        <taxon>Actinomycetes</taxon>
        <taxon>Mycobacteriales</taxon>
        <taxon>Mycobacteriaceae</taxon>
        <taxon>Mycolicibacterium</taxon>
    </lineage>
</organism>
<dbReference type="GO" id="GO:0009190">
    <property type="term" value="P:cyclic nucleotide biosynthetic process"/>
    <property type="evidence" value="ECO:0007669"/>
    <property type="project" value="InterPro"/>
</dbReference>
<evidence type="ECO:0000259" key="3">
    <source>
        <dbReference type="PROSITE" id="PS50125"/>
    </source>
</evidence>
<evidence type="ECO:0000313" key="4">
    <source>
        <dbReference type="EMBL" id="KAB7751863.1"/>
    </source>
</evidence>
<feature type="domain" description="Guanylate cyclase" evidence="3">
    <location>
        <begin position="62"/>
        <end position="188"/>
    </location>
</feature>
<dbReference type="SUPFAM" id="SSF52540">
    <property type="entry name" value="P-loop containing nucleoside triphosphate hydrolases"/>
    <property type="match status" value="1"/>
</dbReference>
<dbReference type="PROSITE" id="PS50125">
    <property type="entry name" value="GUANYLATE_CYCLASE_2"/>
    <property type="match status" value="1"/>
</dbReference>
<dbReference type="InterPro" id="IPR029787">
    <property type="entry name" value="Nucleotide_cyclase"/>
</dbReference>
<dbReference type="Pfam" id="PF13191">
    <property type="entry name" value="AAA_16"/>
    <property type="match status" value="1"/>
</dbReference>
<dbReference type="InterPro" id="IPR027417">
    <property type="entry name" value="P-loop_NTPase"/>
</dbReference>
<dbReference type="InterPro" id="IPR001054">
    <property type="entry name" value="A/G_cyclase"/>
</dbReference>
<dbReference type="SMART" id="SM00044">
    <property type="entry name" value="CYCc"/>
    <property type="match status" value="1"/>
</dbReference>
<evidence type="ECO:0000313" key="5">
    <source>
        <dbReference type="Proteomes" id="UP000325690"/>
    </source>
</evidence>
<dbReference type="GO" id="GO:0005524">
    <property type="term" value="F:ATP binding"/>
    <property type="evidence" value="ECO:0007669"/>
    <property type="project" value="UniProtKB-KW"/>
</dbReference>
<dbReference type="EMBL" id="ANBP01000054">
    <property type="protein sequence ID" value="KAB7751863.1"/>
    <property type="molecule type" value="Genomic_DNA"/>
</dbReference>
<dbReference type="InterPro" id="IPR041664">
    <property type="entry name" value="AAA_16"/>
</dbReference>
<dbReference type="GO" id="GO:0004016">
    <property type="term" value="F:adenylate cyclase activity"/>
    <property type="evidence" value="ECO:0007669"/>
    <property type="project" value="TreeGrafter"/>
</dbReference>
<evidence type="ECO:0000256" key="1">
    <source>
        <dbReference type="ARBA" id="ARBA00022741"/>
    </source>
</evidence>
<dbReference type="AlphaFoldDB" id="A0A5N5UQM6"/>
<gene>
    <name evidence="4" type="ORF">MPHL21000_24170</name>
</gene>
<reference evidence="4 5" key="1">
    <citation type="submission" date="2012-10" db="EMBL/GenBank/DDBJ databases">
        <title>The draft sequence of the Mycobacterium pheli genome.</title>
        <authorList>
            <person name="Pettersson B.M.F."/>
            <person name="Das S."/>
            <person name="Dasgupta S."/>
            <person name="Bhattacharya A."/>
            <person name="Kirsebom L.A."/>
        </authorList>
    </citation>
    <scope>NUCLEOTIDE SEQUENCE [LARGE SCALE GENOMIC DNA]</scope>
    <source>
        <strain evidence="4 5">CCUG 21000</strain>
    </source>
</reference>
<dbReference type="RefSeq" id="WP_061481926.1">
    <property type="nucleotide sequence ID" value="NZ_ANBO01000045.1"/>
</dbReference>
<name>A0A5N5UQM6_MYCPH</name>
<protein>
    <submittedName>
        <fullName evidence="4">Guanylate cyclase</fullName>
    </submittedName>
</protein>
<comment type="caution">
    <text evidence="4">The sequence shown here is derived from an EMBL/GenBank/DDBJ whole genome shotgun (WGS) entry which is preliminary data.</text>
</comment>
<dbReference type="GO" id="GO:0005737">
    <property type="term" value="C:cytoplasm"/>
    <property type="evidence" value="ECO:0007669"/>
    <property type="project" value="TreeGrafter"/>
</dbReference>
<accession>A0A5N5UQM6</accession>
<keyword evidence="2" id="KW-0067">ATP-binding</keyword>
<dbReference type="Pfam" id="PF00211">
    <property type="entry name" value="Guanylate_cyc"/>
    <property type="match status" value="1"/>
</dbReference>
<dbReference type="SUPFAM" id="SSF48452">
    <property type="entry name" value="TPR-like"/>
    <property type="match status" value="1"/>
</dbReference>
<sequence>MTDHKSAAIDELLDRAIQAINEGDRTTADALAGQILAVDGGNKDAEDLLRAPDDGGEIRRLTILFADLVDSTALSNRIELETYRTVVGRYRDEVIRIVNHYEGHLGSTKGDGLLAVFGHPIAHENDAHRAVYAGLDIVRAVHALSSRVQARFGFDIDVRVGVHRGLVYLDIPQDDVYGLGANVAARVCSIAGAGTVAVSGPIERVVRDSFELAANDPQPVKGVPDPLQTHRVVGDRDLVITPTGPLVGRDAEVAHLQQSWAAATAGTLSTPGVAFLGEGGIGKTRLAQVAVEMAQRDGAVVLALFGSPFHAHIGLRPVRRLLERRCGIKRESDPAERLRRLSAEMTQRGLDPDTMVPLLAPVLGIAPESGYQSARAAGLRLFSRIIRAVRDYLYACIGDGPALILADDMHWFDEDTVELVQTVLAEADGRVMLAITGRELPELPNTTVFEVGPLTGADADRLVQTLHPGLRSEARVAVHRRCDGIPLYIEEVVAKLREDTADPDSSDQSAQVPDTLYETLFARLRSGRDTLIVVEAAAMIGSRFDRTLLQAVLDIAPDELGEMLDELTRARVFAPTDAGSLRFHHELLREVAAEVSPPSVRRRLHSRIADALAGARTDAVPEWSLVAHHYELAQRFDEAAAAHREASADARRRGALNEARTHLTRALDAIAQMPPGPVRDHKEISTRLDAGFLASTAQGHSSAEAAAQFERCLELIGSNPGPELYATLDALWVYYTARGDLRRGAQLAEALGAKLEQRARYSRGTATTMGILAGFRGDFHESREWLERAVDGVDDDPLSQSVTYYGPNDPIGGTYSFLAFTRFMQGDLRGSETALQRMEVRSHAVGFPRGAFSLCYGRSIEALIRAETGDAARSAALAAELTRLGKQYDFDEWVMVGWTQETVAAALLALDDGAPDPAALRSLIETMTNVVQTWRLADVKTFLAAYDAVLARLLIAAGDLDAARAHLDMALQMGADTLMQFYDAELMRLRARTLDPAAGHAVLEEAIALARRQGAHIFEIRCAADAFRLAGEPARTDLKRACRLVPAEQTWPDLADARALLR</sequence>
<dbReference type="GeneID" id="74301770"/>